<evidence type="ECO:0008006" key="3">
    <source>
        <dbReference type="Google" id="ProtNLM"/>
    </source>
</evidence>
<accession>A0A1S9PMT2</accession>
<dbReference type="Gene3D" id="3.30.420.260">
    <property type="match status" value="1"/>
</dbReference>
<gene>
    <name evidence="1" type="ORF">BC343_04185</name>
</gene>
<reference evidence="1 2" key="1">
    <citation type="submission" date="2016-07" db="EMBL/GenBank/DDBJ databases">
        <title>Genomic analysis of zinc-resistant bacterium Mucilaginibacter pedocola TBZ30.</title>
        <authorList>
            <person name="Huang J."/>
            <person name="Tang J."/>
        </authorList>
    </citation>
    <scope>NUCLEOTIDE SEQUENCE [LARGE SCALE GENOMIC DNA]</scope>
    <source>
        <strain evidence="1 2">TBZ30</strain>
    </source>
</reference>
<dbReference type="InterPro" id="IPR024213">
    <property type="entry name" value="DUF3822"/>
</dbReference>
<proteinExistence type="predicted"/>
<evidence type="ECO:0000313" key="1">
    <source>
        <dbReference type="EMBL" id="OOQ62250.1"/>
    </source>
</evidence>
<comment type="caution">
    <text evidence="1">The sequence shown here is derived from an EMBL/GenBank/DDBJ whole genome shotgun (WGS) entry which is preliminary data.</text>
</comment>
<dbReference type="Proteomes" id="UP000189739">
    <property type="component" value="Unassembled WGS sequence"/>
</dbReference>
<dbReference type="Gene3D" id="3.30.420.250">
    <property type="match status" value="1"/>
</dbReference>
<dbReference type="EMBL" id="MBTF01000001">
    <property type="protein sequence ID" value="OOQ62250.1"/>
    <property type="molecule type" value="Genomic_DNA"/>
</dbReference>
<dbReference type="STRING" id="1792845.BC343_04185"/>
<sequence length="270" mass="30180">MSEHNYKYTNEQLNLGDAANYILLLQVDQHNFSYAVTEGKKLMAWAENCPLSELSNPKSLREILTAPYKEVVTGLTAGGFTLMPEALFDNEYAANVARLLDVTETDKVFAQPLDGKNTIIYKVDETVGTPHDTFANEKLIYRAKGWITAIANNYPTSTDIYLNIENGTVEILNFTYNRLRFYNTFPYKSHEELAYFAAFVADELGMSPENLTLVLSGDVNTSDKGFTYLAEFFGKVRLNDIRVLTLPEQVAPHKILSLAALSLCASSEGN</sequence>
<dbReference type="RefSeq" id="WP_078346448.1">
    <property type="nucleotide sequence ID" value="NZ_MBTF01000001.1"/>
</dbReference>
<evidence type="ECO:0000313" key="2">
    <source>
        <dbReference type="Proteomes" id="UP000189739"/>
    </source>
</evidence>
<organism evidence="1 2">
    <name type="scientific">Mucilaginibacter pedocola</name>
    <dbReference type="NCBI Taxonomy" id="1792845"/>
    <lineage>
        <taxon>Bacteria</taxon>
        <taxon>Pseudomonadati</taxon>
        <taxon>Bacteroidota</taxon>
        <taxon>Sphingobacteriia</taxon>
        <taxon>Sphingobacteriales</taxon>
        <taxon>Sphingobacteriaceae</taxon>
        <taxon>Mucilaginibacter</taxon>
    </lineage>
</organism>
<dbReference type="Pfam" id="PF12864">
    <property type="entry name" value="DUF3822"/>
    <property type="match status" value="1"/>
</dbReference>
<keyword evidence="2" id="KW-1185">Reference proteome</keyword>
<dbReference type="CDD" id="cd24013">
    <property type="entry name" value="ASKHA_ATPase_BT3980-like"/>
    <property type="match status" value="1"/>
</dbReference>
<dbReference type="AlphaFoldDB" id="A0A1S9PMT2"/>
<name>A0A1S9PMT2_9SPHI</name>
<protein>
    <recommendedName>
        <fullName evidence="3">DUF3822 domain-containing protein</fullName>
    </recommendedName>
</protein>
<dbReference type="OrthoDB" id="765136at2"/>